<evidence type="ECO:0000256" key="4">
    <source>
        <dbReference type="ARBA" id="ARBA00023242"/>
    </source>
</evidence>
<dbReference type="Pfam" id="PF20168">
    <property type="entry name" value="PDS5"/>
    <property type="match status" value="1"/>
</dbReference>
<evidence type="ECO:0000256" key="1">
    <source>
        <dbReference type="ARBA" id="ARBA00004123"/>
    </source>
</evidence>
<feature type="region of interest" description="Disordered" evidence="6">
    <location>
        <begin position="1122"/>
        <end position="1227"/>
    </location>
</feature>
<feature type="compositionally biased region" description="Acidic residues" evidence="6">
    <location>
        <begin position="1158"/>
        <end position="1173"/>
    </location>
</feature>
<feature type="compositionally biased region" description="Polar residues" evidence="6">
    <location>
        <begin position="1218"/>
        <end position="1227"/>
    </location>
</feature>
<evidence type="ECO:0000256" key="6">
    <source>
        <dbReference type="SAM" id="MobiDB-lite"/>
    </source>
</evidence>
<evidence type="ECO:0000313" key="7">
    <source>
        <dbReference type="EMBL" id="KAJ7637138.1"/>
    </source>
</evidence>
<keyword evidence="5" id="KW-0131">Cell cycle</keyword>
<protein>
    <submittedName>
        <fullName evidence="7">Armadillo-type protein</fullName>
    </submittedName>
</protein>
<dbReference type="Gene3D" id="1.25.10.10">
    <property type="entry name" value="Leucine-rich Repeat Variant"/>
    <property type="match status" value="1"/>
</dbReference>
<feature type="compositionally biased region" description="Acidic residues" evidence="6">
    <location>
        <begin position="1180"/>
        <end position="1191"/>
    </location>
</feature>
<dbReference type="GO" id="GO:0051301">
    <property type="term" value="P:cell division"/>
    <property type="evidence" value="ECO:0007669"/>
    <property type="project" value="UniProtKB-KW"/>
</dbReference>
<dbReference type="Proteomes" id="UP001221142">
    <property type="component" value="Unassembled WGS sequence"/>
</dbReference>
<dbReference type="PANTHER" id="PTHR12663">
    <property type="entry name" value="ANDROGEN INDUCED INHIBITOR OF PROLIFERATION AS3 / PDS5-RELATED"/>
    <property type="match status" value="1"/>
</dbReference>
<dbReference type="EMBL" id="JARKIF010000006">
    <property type="protein sequence ID" value="KAJ7637138.1"/>
    <property type="molecule type" value="Genomic_DNA"/>
</dbReference>
<evidence type="ECO:0000256" key="3">
    <source>
        <dbReference type="ARBA" id="ARBA00022776"/>
    </source>
</evidence>
<dbReference type="AlphaFoldDB" id="A0AAD7FQB0"/>
<dbReference type="SUPFAM" id="SSF48371">
    <property type="entry name" value="ARM repeat"/>
    <property type="match status" value="1"/>
</dbReference>
<comment type="subcellular location">
    <subcellularLocation>
        <location evidence="1">Nucleus</location>
    </subcellularLocation>
</comment>
<gene>
    <name evidence="7" type="ORF">FB45DRAFT_908372</name>
</gene>
<evidence type="ECO:0000313" key="8">
    <source>
        <dbReference type="Proteomes" id="UP001221142"/>
    </source>
</evidence>
<comment type="caution">
    <text evidence="7">The sequence shown here is derived from an EMBL/GenBank/DDBJ whole genome shotgun (WGS) entry which is preliminary data.</text>
</comment>
<keyword evidence="8" id="KW-1185">Reference proteome</keyword>
<feature type="compositionally biased region" description="Basic residues" evidence="6">
    <location>
        <begin position="1197"/>
        <end position="1216"/>
    </location>
</feature>
<dbReference type="GO" id="GO:0006281">
    <property type="term" value="P:DNA repair"/>
    <property type="evidence" value="ECO:0007669"/>
    <property type="project" value="TreeGrafter"/>
</dbReference>
<accession>A0AAD7FQB0</accession>
<dbReference type="InterPro" id="IPR039776">
    <property type="entry name" value="Pds5"/>
</dbReference>
<dbReference type="InterPro" id="IPR016024">
    <property type="entry name" value="ARM-type_fold"/>
</dbReference>
<organism evidence="7 8">
    <name type="scientific">Roridomyces roridus</name>
    <dbReference type="NCBI Taxonomy" id="1738132"/>
    <lineage>
        <taxon>Eukaryota</taxon>
        <taxon>Fungi</taxon>
        <taxon>Dikarya</taxon>
        <taxon>Basidiomycota</taxon>
        <taxon>Agaricomycotina</taxon>
        <taxon>Agaricomycetes</taxon>
        <taxon>Agaricomycetidae</taxon>
        <taxon>Agaricales</taxon>
        <taxon>Marasmiineae</taxon>
        <taxon>Mycenaceae</taxon>
        <taxon>Roridomyces</taxon>
    </lineage>
</organism>
<keyword evidence="2" id="KW-0132">Cell division</keyword>
<dbReference type="GO" id="GO:0005634">
    <property type="term" value="C:nucleus"/>
    <property type="evidence" value="ECO:0007669"/>
    <property type="project" value="UniProtKB-SubCell"/>
</dbReference>
<evidence type="ECO:0000256" key="5">
    <source>
        <dbReference type="ARBA" id="ARBA00023306"/>
    </source>
</evidence>
<dbReference type="GO" id="GO:0007064">
    <property type="term" value="P:mitotic sister chromatid cohesion"/>
    <property type="evidence" value="ECO:0007669"/>
    <property type="project" value="InterPro"/>
</dbReference>
<proteinExistence type="predicted"/>
<keyword evidence="3" id="KW-0498">Mitosis</keyword>
<sequence>MARATAAPPPKKLSFRDKIVGKGLSTDALTKKLQLLQKELSELDQETIDVSSLGVVRKDLINVSILHHKDRGIKAFAACCLADILRLTAPDAPYTPAELRDIFQFFVQQVTTNLKSADAPYYTEYFHLLESLSTVKSVVLVCDLPNADELMTEIFKGMFQLARHNLPRKVEVFLADILIALIDECHTVPSDVLDLILAQFIDRNARQEQPAYRLAVQVCNSTADKLARHVSQYFTEIIVADRDDDQDLEEIRTAHELIKRLYHSCPDVLPSVIPQLEEELHAEELQLRLIVTEALGQMFADKGGGLELVKKYPSTWNAWLKRKNDKVPAVRLKFIEAAQALMTGPPEQSDAIEEAYLGKLLDPDDKVRAALCRVYGSLDYETALRHVSLQQLQALADRGLDRKPVVRSEALRALGKLYAVAYPEIENKDGAAITQFGWIPNKLLQMQRVSGDLRTTVEEVVAQYILPLPSLATTATSKGGEVDEVAWTDRLLTVMAYLDDENVVGNLLQMSTLQRARPTIFEHFVQSCVLNNGGVIDENEEAITNKLTAVTKHLSASLPDPVKALEDLKVFAKFNEQRLYKLLKTCMDPQTDLKALVKATNEFIKRVETESAGIAPTMTLVLRQASLRLINQSSVPTLLKRLGKPHRLTADNASKLIRYIAKHLPALFKSHIAELVKGLAAPDPILVEVSLQALSALVKWDEKVGPTDKRTIDRIKRLALEGTCRQAKFAARFLAFSKEKAVVCAEVVDTIADALGTTAPEILVAHVAVLGQFARFAPDAFEQRSDILMTFLVKKLLMVPTHKLDDEMDTEEEAEEWASDEEVSDNLRAKILAIKVCRFRCLAHVGADNAVEIATPVLKLLASLIDNGGSLVADSGEDPKVMSRMRLQAAVSLLHLASSAALAKTIAPKFLKLGLVVQDTCFDVRMTFLKKLCLLATRQKLPAQYNVIPFLTVHDPEEDVKNMAMSFVTGAMRRMTPEKRVQDLEMVFIRLLHLLAHHPDFGVDTKEELLDIAKYIWFYLEQVANADTVSLLFHLAGRGKTVYDAEPGESEKFWIACELAQELIKIWAKQHSLTVTTHPGKVKLPSDILRPMEKAEYTKQNRDTTYLSDEMLRWAAAVYDSAKEKKEKKERAPKRKAPAKANGNPTKRRRKRQSGRSDDDDDDEDAMDEDEPSSEPPAVVEDDEDESEADGEERLGRGQRTRAKRKQAKAALKKARQSSPLTESSEG</sequence>
<dbReference type="InterPro" id="IPR011989">
    <property type="entry name" value="ARM-like"/>
</dbReference>
<dbReference type="PANTHER" id="PTHR12663:SF0">
    <property type="entry name" value="PRECOCIOUS DISSOCIATION OF SISTERS 5, ISOFORM A"/>
    <property type="match status" value="1"/>
</dbReference>
<dbReference type="CDD" id="cd19953">
    <property type="entry name" value="PDS5"/>
    <property type="match status" value="1"/>
</dbReference>
<keyword evidence="4" id="KW-0539">Nucleus</keyword>
<reference evidence="7" key="1">
    <citation type="submission" date="2023-03" db="EMBL/GenBank/DDBJ databases">
        <title>Massive genome expansion in bonnet fungi (Mycena s.s.) driven by repeated elements and novel gene families across ecological guilds.</title>
        <authorList>
            <consortium name="Lawrence Berkeley National Laboratory"/>
            <person name="Harder C.B."/>
            <person name="Miyauchi S."/>
            <person name="Viragh M."/>
            <person name="Kuo A."/>
            <person name="Thoen E."/>
            <person name="Andreopoulos B."/>
            <person name="Lu D."/>
            <person name="Skrede I."/>
            <person name="Drula E."/>
            <person name="Henrissat B."/>
            <person name="Morin E."/>
            <person name="Kohler A."/>
            <person name="Barry K."/>
            <person name="LaButti K."/>
            <person name="Morin E."/>
            <person name="Salamov A."/>
            <person name="Lipzen A."/>
            <person name="Mereny Z."/>
            <person name="Hegedus B."/>
            <person name="Baldrian P."/>
            <person name="Stursova M."/>
            <person name="Weitz H."/>
            <person name="Taylor A."/>
            <person name="Grigoriev I.V."/>
            <person name="Nagy L.G."/>
            <person name="Martin F."/>
            <person name="Kauserud H."/>
        </authorList>
    </citation>
    <scope>NUCLEOTIDE SEQUENCE</scope>
    <source>
        <strain evidence="7">9284</strain>
    </source>
</reference>
<name>A0AAD7FQB0_9AGAR</name>
<dbReference type="GO" id="GO:0000785">
    <property type="term" value="C:chromatin"/>
    <property type="evidence" value="ECO:0007669"/>
    <property type="project" value="TreeGrafter"/>
</dbReference>
<evidence type="ECO:0000256" key="2">
    <source>
        <dbReference type="ARBA" id="ARBA00022618"/>
    </source>
</evidence>